<evidence type="ECO:0000256" key="7">
    <source>
        <dbReference type="SAM" id="Phobius"/>
    </source>
</evidence>
<evidence type="ECO:0000259" key="8">
    <source>
        <dbReference type="PROSITE" id="PS50111"/>
    </source>
</evidence>
<keyword evidence="11" id="KW-1185">Reference proteome</keyword>
<dbReference type="Pfam" id="PF00015">
    <property type="entry name" value="MCPsignal"/>
    <property type="match status" value="1"/>
</dbReference>
<dbReference type="Gene3D" id="1.10.287.950">
    <property type="entry name" value="Methyl-accepting chemotaxis protein"/>
    <property type="match status" value="1"/>
</dbReference>
<evidence type="ECO:0000256" key="2">
    <source>
        <dbReference type="ARBA" id="ARBA00022475"/>
    </source>
</evidence>
<comment type="subcellular location">
    <subcellularLocation>
        <location evidence="1">Cell membrane</location>
    </subcellularLocation>
</comment>
<keyword evidence="3 7" id="KW-0472">Membrane</keyword>
<evidence type="ECO:0000256" key="4">
    <source>
        <dbReference type="ARBA" id="ARBA00023224"/>
    </source>
</evidence>
<dbReference type="STRING" id="717606.PaecuDRAFT_0364"/>
<accession>E0I3I9</accession>
<dbReference type="EMBL" id="AEDD01000001">
    <property type="protein sequence ID" value="EFM12853.1"/>
    <property type="molecule type" value="Genomic_DNA"/>
</dbReference>
<dbReference type="PANTHER" id="PTHR32089:SF112">
    <property type="entry name" value="LYSOZYME-LIKE PROTEIN-RELATED"/>
    <property type="match status" value="1"/>
</dbReference>
<protein>
    <submittedName>
        <fullName evidence="10">Methyl-accepting chemotaxis sensory transducer</fullName>
    </submittedName>
</protein>
<dbReference type="RefSeq" id="WP_006036381.1">
    <property type="nucleotide sequence ID" value="NZ_AEDD01000001.1"/>
</dbReference>
<dbReference type="PROSITE" id="PS50885">
    <property type="entry name" value="HAMP"/>
    <property type="match status" value="1"/>
</dbReference>
<reference evidence="10 11" key="1">
    <citation type="submission" date="2010-07" db="EMBL/GenBank/DDBJ databases">
        <title>The draft genome of Paenibacillus curdlanolyticus YK9.</title>
        <authorList>
            <consortium name="US DOE Joint Genome Institute (JGI-PGF)"/>
            <person name="Lucas S."/>
            <person name="Copeland A."/>
            <person name="Lapidus A."/>
            <person name="Cheng J.-F."/>
            <person name="Bruce D."/>
            <person name="Goodwin L."/>
            <person name="Pitluck S."/>
            <person name="Land M.L."/>
            <person name="Hauser L."/>
            <person name="Chang Y.-J."/>
            <person name="Jeffries C."/>
            <person name="Anderson I.J."/>
            <person name="Johnson E."/>
            <person name="Loganathan U."/>
            <person name="Mulhopadhyay B."/>
            <person name="Kyrpides N."/>
            <person name="Woyke T.J."/>
        </authorList>
    </citation>
    <scope>NUCLEOTIDE SEQUENCE [LARGE SCALE GENOMIC DNA]</scope>
    <source>
        <strain evidence="10 11">YK9</strain>
    </source>
</reference>
<feature type="domain" description="Methyl-accepting transducer" evidence="8">
    <location>
        <begin position="293"/>
        <end position="529"/>
    </location>
</feature>
<feature type="transmembrane region" description="Helical" evidence="7">
    <location>
        <begin position="17"/>
        <end position="35"/>
    </location>
</feature>
<dbReference type="AlphaFoldDB" id="E0I3I9"/>
<feature type="domain" description="HAMP" evidence="9">
    <location>
        <begin position="221"/>
        <end position="274"/>
    </location>
</feature>
<dbReference type="SMART" id="SM00283">
    <property type="entry name" value="MA"/>
    <property type="match status" value="1"/>
</dbReference>
<evidence type="ECO:0000256" key="3">
    <source>
        <dbReference type="ARBA" id="ARBA00023136"/>
    </source>
</evidence>
<evidence type="ECO:0000256" key="5">
    <source>
        <dbReference type="ARBA" id="ARBA00029447"/>
    </source>
</evidence>
<keyword evidence="2" id="KW-1003">Cell membrane</keyword>
<dbReference type="GO" id="GO:0005886">
    <property type="term" value="C:plasma membrane"/>
    <property type="evidence" value="ECO:0007669"/>
    <property type="project" value="UniProtKB-SubCell"/>
</dbReference>
<feature type="transmembrane region" description="Helical" evidence="7">
    <location>
        <begin position="200"/>
        <end position="220"/>
    </location>
</feature>
<name>E0I3I9_9BACL</name>
<dbReference type="InterPro" id="IPR004089">
    <property type="entry name" value="MCPsignal_dom"/>
</dbReference>
<dbReference type="GO" id="GO:0007165">
    <property type="term" value="P:signal transduction"/>
    <property type="evidence" value="ECO:0007669"/>
    <property type="project" value="UniProtKB-KW"/>
</dbReference>
<comment type="similarity">
    <text evidence="5">Belongs to the methyl-accepting chemotaxis (MCP) protein family.</text>
</comment>
<sequence length="580" mass="63443">MARASSAIFRMDLKKKIIGLIGIPLALYLITAFYYPEDFKKDVKQITSDIYDLAYMTNNDVMNADRDLYQSRMFYEQLQGDRLKGKAREDAVKAFEENLNQATERVQAAKQLVTAAGLINVQATEGVVVSDLFKAYEGLIPQWADQARQVIKAKGYGTAAMDKMFDQGREGLNAFSDLVDAYTKQSIDDVRAENEKMTKVNYSVTVVLVVLLFILIFVSIRQINRNVTIAASKMSSVMNGDLTPPSESKYGKDELGHILKDADVMIERLKSIVGIILVNTKKVAASSEELYTASKETSDSAKHVAEHIQDVTYGTEVQAKSAEETSRAIEEMTAGIMRIADNTTSMADHSAETTDIAAEGRQALDLLGDQMREVVNIITELSHTIETLSHRSGQINQIADQITAFSSQTNILSLNASIEAARAGEHGKGFAVVADEIRKLAAQSIESADTIRELVDQTRNDITGASHYMGQTMREVERSSERMVSLDEKFSGIAGSVRVVAEQLQENAAIAEQMSASAQQVSASMEHSSAAAADNLGKVQSVAAATEEQMALMGNMAESAGQLRIIVQDLNNVVSKFKVE</sequence>
<evidence type="ECO:0000313" key="11">
    <source>
        <dbReference type="Proteomes" id="UP000005387"/>
    </source>
</evidence>
<evidence type="ECO:0000256" key="1">
    <source>
        <dbReference type="ARBA" id="ARBA00004236"/>
    </source>
</evidence>
<proteinExistence type="inferred from homology"/>
<evidence type="ECO:0000259" key="9">
    <source>
        <dbReference type="PROSITE" id="PS50885"/>
    </source>
</evidence>
<dbReference type="PROSITE" id="PS50111">
    <property type="entry name" value="CHEMOTAXIS_TRANSDUC_2"/>
    <property type="match status" value="1"/>
</dbReference>
<keyword evidence="4 6" id="KW-0807">Transducer</keyword>
<dbReference type="InterPro" id="IPR003660">
    <property type="entry name" value="HAMP_dom"/>
</dbReference>
<dbReference type="Proteomes" id="UP000005387">
    <property type="component" value="Unassembled WGS sequence"/>
</dbReference>
<keyword evidence="7" id="KW-0812">Transmembrane</keyword>
<keyword evidence="7" id="KW-1133">Transmembrane helix</keyword>
<dbReference type="PANTHER" id="PTHR32089">
    <property type="entry name" value="METHYL-ACCEPTING CHEMOTAXIS PROTEIN MCPB"/>
    <property type="match status" value="1"/>
</dbReference>
<organism evidence="10 11">
    <name type="scientific">Paenibacillus curdlanolyticus YK9</name>
    <dbReference type="NCBI Taxonomy" id="717606"/>
    <lineage>
        <taxon>Bacteria</taxon>
        <taxon>Bacillati</taxon>
        <taxon>Bacillota</taxon>
        <taxon>Bacilli</taxon>
        <taxon>Bacillales</taxon>
        <taxon>Paenibacillaceae</taxon>
        <taxon>Paenibacillus</taxon>
    </lineage>
</organism>
<dbReference type="Gene3D" id="6.10.340.10">
    <property type="match status" value="1"/>
</dbReference>
<dbReference type="CDD" id="cd11386">
    <property type="entry name" value="MCP_signal"/>
    <property type="match status" value="1"/>
</dbReference>
<evidence type="ECO:0000256" key="6">
    <source>
        <dbReference type="PROSITE-ProRule" id="PRU00284"/>
    </source>
</evidence>
<dbReference type="OrthoDB" id="9760371at2"/>
<gene>
    <name evidence="10" type="ORF">PaecuDRAFT_0364</name>
</gene>
<dbReference type="eggNOG" id="COG0840">
    <property type="taxonomic scope" value="Bacteria"/>
</dbReference>
<evidence type="ECO:0000313" key="10">
    <source>
        <dbReference type="EMBL" id="EFM12853.1"/>
    </source>
</evidence>
<dbReference type="SUPFAM" id="SSF58104">
    <property type="entry name" value="Methyl-accepting chemotaxis protein (MCP) signaling domain"/>
    <property type="match status" value="1"/>
</dbReference>